<organism evidence="1">
    <name type="scientific">freshwater metagenome</name>
    <dbReference type="NCBI Taxonomy" id="449393"/>
    <lineage>
        <taxon>unclassified sequences</taxon>
        <taxon>metagenomes</taxon>
        <taxon>ecological metagenomes</taxon>
    </lineage>
</organism>
<dbReference type="EMBL" id="CAEZWW010000191">
    <property type="protein sequence ID" value="CAB4682652.1"/>
    <property type="molecule type" value="Genomic_DNA"/>
</dbReference>
<protein>
    <submittedName>
        <fullName evidence="1">Unannotated protein</fullName>
    </submittedName>
</protein>
<gene>
    <name evidence="1" type="ORF">UFOPK2310_01328</name>
</gene>
<accession>A0A6J6N912</accession>
<reference evidence="1" key="1">
    <citation type="submission" date="2020-05" db="EMBL/GenBank/DDBJ databases">
        <authorList>
            <person name="Chiriac C."/>
            <person name="Salcher M."/>
            <person name="Ghai R."/>
            <person name="Kavagutti S V."/>
        </authorList>
    </citation>
    <scope>NUCLEOTIDE SEQUENCE</scope>
</reference>
<evidence type="ECO:0000313" key="1">
    <source>
        <dbReference type="EMBL" id="CAB4682652.1"/>
    </source>
</evidence>
<sequence>MMAGPLLGKTFTHICATPNTFGLLSWLKLTPMSCQPRDWVTNGKVALPLLTVIDADKGEPLMVKATLPCKVVG</sequence>
<dbReference type="AlphaFoldDB" id="A0A6J6N912"/>
<name>A0A6J6N912_9ZZZZ</name>
<proteinExistence type="predicted"/>